<accession>J1JFK6</accession>
<dbReference type="AlphaFoldDB" id="J1JFK6"/>
<dbReference type="Proteomes" id="UP000001077">
    <property type="component" value="Unassembled WGS sequence"/>
</dbReference>
<dbReference type="PATRIC" id="fig|1094556.3.peg.1629"/>
<name>J1JFK6_9HYPH</name>
<organism evidence="1 2">
    <name type="scientific">Bartonella rattimassiliensis 15908</name>
    <dbReference type="NCBI Taxonomy" id="1094556"/>
    <lineage>
        <taxon>Bacteria</taxon>
        <taxon>Pseudomonadati</taxon>
        <taxon>Pseudomonadota</taxon>
        <taxon>Alphaproteobacteria</taxon>
        <taxon>Hyphomicrobiales</taxon>
        <taxon>Bartonellaceae</taxon>
        <taxon>Bartonella</taxon>
    </lineage>
</organism>
<sequence length="96" mass="10725">MWISIVEKGSKDAVSSGQFLENQQMMIDQVKNIENKVTLFYREEGALGGTDNVADDKIEKASQESINCVVEGDRSKISSDFWFGSVGVFCYNDAFK</sequence>
<comment type="caution">
    <text evidence="1">The sequence shown here is derived from an EMBL/GenBank/DDBJ whole genome shotgun (WGS) entry which is preliminary data.</text>
</comment>
<gene>
    <name evidence="1" type="ORF">MCY_01308</name>
</gene>
<protein>
    <submittedName>
        <fullName evidence="1">Uncharacterized protein</fullName>
    </submittedName>
</protein>
<dbReference type="HOGENOM" id="CLU_2354120_0_0_5"/>
<proteinExistence type="predicted"/>
<reference evidence="1 2" key="1">
    <citation type="submission" date="2012-03" db="EMBL/GenBank/DDBJ databases">
        <title>The Genome Sequence of Bartonella rattimassiliensis 15908.</title>
        <authorList>
            <consortium name="The Broad Institute Genome Sequencing Platform"/>
            <consortium name="The Broad Institute Genome Sequencing Center for Infectious Disease"/>
            <person name="Feldgarden M."/>
            <person name="Kirby J."/>
            <person name="Kosoy M."/>
            <person name="Birtles R."/>
            <person name="Probert W.S."/>
            <person name="Chiaraviglio L."/>
            <person name="Young S.K."/>
            <person name="Zeng Q."/>
            <person name="Gargeya S."/>
            <person name="Fitzgerald M."/>
            <person name="Haas B."/>
            <person name="Abouelleil A."/>
            <person name="Alvarado L."/>
            <person name="Arachchi H.M."/>
            <person name="Berlin A."/>
            <person name="Chapman S.B."/>
            <person name="Gearin G."/>
            <person name="Goldberg J."/>
            <person name="Griggs A."/>
            <person name="Gujja S."/>
            <person name="Hansen M."/>
            <person name="Heiman D."/>
            <person name="Howarth C."/>
            <person name="Larimer J."/>
            <person name="Lui A."/>
            <person name="MacDonald P.J.P."/>
            <person name="McCowen C."/>
            <person name="Montmayeur A."/>
            <person name="Murphy C."/>
            <person name="Neiman D."/>
            <person name="Pearson M."/>
            <person name="Priest M."/>
            <person name="Roberts A."/>
            <person name="Saif S."/>
            <person name="Shea T."/>
            <person name="Sisk P."/>
            <person name="Stolte C."/>
            <person name="Sykes S."/>
            <person name="Wortman J."/>
            <person name="Nusbaum C."/>
            <person name="Birren B."/>
        </authorList>
    </citation>
    <scope>NUCLEOTIDE SEQUENCE [LARGE SCALE GENOMIC DNA]</scope>
    <source>
        <strain evidence="1 2">15908</strain>
    </source>
</reference>
<evidence type="ECO:0000313" key="2">
    <source>
        <dbReference type="Proteomes" id="UP000001077"/>
    </source>
</evidence>
<evidence type="ECO:0000313" key="1">
    <source>
        <dbReference type="EMBL" id="EJF83317.1"/>
    </source>
</evidence>
<keyword evidence="2" id="KW-1185">Reference proteome</keyword>
<dbReference type="EMBL" id="AILY01000046">
    <property type="protein sequence ID" value="EJF83317.1"/>
    <property type="molecule type" value="Genomic_DNA"/>
</dbReference>
<dbReference type="RefSeq" id="WP_007347727.1">
    <property type="nucleotide sequence ID" value="NZ_CALY02000086.1"/>
</dbReference>